<dbReference type="EMBL" id="GGMS01015651">
    <property type="protein sequence ID" value="MBY84854.1"/>
    <property type="molecule type" value="Transcribed_RNA"/>
</dbReference>
<evidence type="ECO:0000313" key="1">
    <source>
        <dbReference type="EMBL" id="MBY84854.1"/>
    </source>
</evidence>
<proteinExistence type="predicted"/>
<accession>A0A2S2R4H2</accession>
<sequence length="123" mass="14037">MPSPGGFCNGGERDVEVFRTNIDEISPQLHRSLRTRVRTIVRVRVTFFVRIRVLLCTCALFASTSYRPCRAGLLCTANAIIRFCAGGERSGRKVHRLNYYYFETPSETLCNAIYANVSGRRRR</sequence>
<protein>
    <submittedName>
        <fullName evidence="1">Uncharacterized protein</fullName>
    </submittedName>
</protein>
<gene>
    <name evidence="1" type="ORF">g.139105</name>
</gene>
<name>A0A2S2R4H2_9HEMI</name>
<reference evidence="1" key="1">
    <citation type="submission" date="2018-04" db="EMBL/GenBank/DDBJ databases">
        <title>Transcriptome assembly of Sipha flava.</title>
        <authorList>
            <person name="Scully E.D."/>
            <person name="Geib S.M."/>
            <person name="Palmer N.A."/>
            <person name="Koch K."/>
            <person name="Bradshaw J."/>
            <person name="Heng-Moss T."/>
            <person name="Sarath G."/>
        </authorList>
    </citation>
    <scope>NUCLEOTIDE SEQUENCE</scope>
</reference>
<dbReference type="AlphaFoldDB" id="A0A2S2R4H2"/>
<organism evidence="1">
    <name type="scientific">Sipha flava</name>
    <name type="common">yellow sugarcane aphid</name>
    <dbReference type="NCBI Taxonomy" id="143950"/>
    <lineage>
        <taxon>Eukaryota</taxon>
        <taxon>Metazoa</taxon>
        <taxon>Ecdysozoa</taxon>
        <taxon>Arthropoda</taxon>
        <taxon>Hexapoda</taxon>
        <taxon>Insecta</taxon>
        <taxon>Pterygota</taxon>
        <taxon>Neoptera</taxon>
        <taxon>Paraneoptera</taxon>
        <taxon>Hemiptera</taxon>
        <taxon>Sternorrhyncha</taxon>
        <taxon>Aphidomorpha</taxon>
        <taxon>Aphidoidea</taxon>
        <taxon>Aphididae</taxon>
        <taxon>Sipha</taxon>
    </lineage>
</organism>